<dbReference type="Proteomes" id="UP000188388">
    <property type="component" value="Unassembled WGS sequence"/>
</dbReference>
<feature type="compositionally biased region" description="Polar residues" evidence="1">
    <location>
        <begin position="1"/>
        <end position="14"/>
    </location>
</feature>
<keyword evidence="3" id="KW-1185">Reference proteome</keyword>
<dbReference type="AlphaFoldDB" id="A0A1R3VA31"/>
<feature type="region of interest" description="Disordered" evidence="1">
    <location>
        <begin position="1"/>
        <end position="20"/>
    </location>
</feature>
<evidence type="ECO:0000256" key="1">
    <source>
        <dbReference type="SAM" id="MobiDB-lite"/>
    </source>
</evidence>
<protein>
    <submittedName>
        <fullName evidence="2">Uncharacterized protein</fullName>
    </submittedName>
</protein>
<name>A0A1R3VA31_9HYPH</name>
<sequence length="56" mass="6257">MPTQPQDVNQQGSRLRQAASRTLKGSAAAARSLVFAVQLPFHDAMWAHQGQIRDRR</sequence>
<organism evidence="2 3">
    <name type="scientific">Mesorhizobium prunaredense</name>
    <dbReference type="NCBI Taxonomy" id="1631249"/>
    <lineage>
        <taxon>Bacteria</taxon>
        <taxon>Pseudomonadati</taxon>
        <taxon>Pseudomonadota</taxon>
        <taxon>Alphaproteobacteria</taxon>
        <taxon>Hyphomicrobiales</taxon>
        <taxon>Phyllobacteriaceae</taxon>
        <taxon>Mesorhizobium</taxon>
    </lineage>
</organism>
<evidence type="ECO:0000313" key="3">
    <source>
        <dbReference type="Proteomes" id="UP000188388"/>
    </source>
</evidence>
<gene>
    <name evidence="2" type="ORF">BQ8794_30236</name>
</gene>
<accession>A0A1R3VA31</accession>
<evidence type="ECO:0000313" key="2">
    <source>
        <dbReference type="EMBL" id="SIT56787.1"/>
    </source>
</evidence>
<proteinExistence type="predicted"/>
<reference evidence="3" key="1">
    <citation type="submission" date="2017-01" db="EMBL/GenBank/DDBJ databases">
        <authorList>
            <person name="Brunel B."/>
        </authorList>
    </citation>
    <scope>NUCLEOTIDE SEQUENCE [LARGE SCALE GENOMIC DNA]</scope>
</reference>
<dbReference type="EMBL" id="FTPD01000023">
    <property type="protein sequence ID" value="SIT56787.1"/>
    <property type="molecule type" value="Genomic_DNA"/>
</dbReference>